<keyword evidence="3" id="KW-1185">Reference proteome</keyword>
<name>A0A1M5MN11_9HYPH</name>
<gene>
    <name evidence="2" type="ORF">SAMN02745157_4824</name>
</gene>
<protein>
    <recommendedName>
        <fullName evidence="4">HNH endonuclease</fullName>
    </recommendedName>
</protein>
<evidence type="ECO:0008006" key="4">
    <source>
        <dbReference type="Google" id="ProtNLM"/>
    </source>
</evidence>
<sequence length="127" mass="13684">MRAGAIAGRRISEWIGATPDSPIPARVRARVFLAHGGVCHISGRKIAPGEAWDCDHVVALINGGENRESNLAPALRDKHREKTAGDVAIKSKVARIRAKHLGIYPKGKPIPGRGFQKRARTAREAAV</sequence>
<dbReference type="Gene3D" id="1.10.30.50">
    <property type="match status" value="1"/>
</dbReference>
<dbReference type="OrthoDB" id="7864830at2"/>
<evidence type="ECO:0000256" key="1">
    <source>
        <dbReference type="SAM" id="MobiDB-lite"/>
    </source>
</evidence>
<dbReference type="STRING" id="1122133.SAMN02745157_4824"/>
<dbReference type="AlphaFoldDB" id="A0A1M5MN11"/>
<accession>A0A1M5MN11</accession>
<dbReference type="CDD" id="cd00085">
    <property type="entry name" value="HNHc"/>
    <property type="match status" value="1"/>
</dbReference>
<dbReference type="InterPro" id="IPR003615">
    <property type="entry name" value="HNH_nuc"/>
</dbReference>
<evidence type="ECO:0000313" key="3">
    <source>
        <dbReference type="Proteomes" id="UP000184485"/>
    </source>
</evidence>
<feature type="region of interest" description="Disordered" evidence="1">
    <location>
        <begin position="104"/>
        <end position="127"/>
    </location>
</feature>
<evidence type="ECO:0000313" key="2">
    <source>
        <dbReference type="EMBL" id="SHG78432.1"/>
    </source>
</evidence>
<dbReference type="RefSeq" id="WP_084527868.1">
    <property type="nucleotide sequence ID" value="NZ_FQUP01000007.1"/>
</dbReference>
<organism evidence="2 3">
    <name type="scientific">Kaistia soli DSM 19436</name>
    <dbReference type="NCBI Taxonomy" id="1122133"/>
    <lineage>
        <taxon>Bacteria</taxon>
        <taxon>Pseudomonadati</taxon>
        <taxon>Pseudomonadota</taxon>
        <taxon>Alphaproteobacteria</taxon>
        <taxon>Hyphomicrobiales</taxon>
        <taxon>Kaistiaceae</taxon>
        <taxon>Kaistia</taxon>
    </lineage>
</organism>
<dbReference type="EMBL" id="FQUP01000007">
    <property type="protein sequence ID" value="SHG78432.1"/>
    <property type="molecule type" value="Genomic_DNA"/>
</dbReference>
<proteinExistence type="predicted"/>
<dbReference type="Proteomes" id="UP000184485">
    <property type="component" value="Unassembled WGS sequence"/>
</dbReference>
<reference evidence="2 3" key="1">
    <citation type="submission" date="2016-11" db="EMBL/GenBank/DDBJ databases">
        <authorList>
            <person name="Jaros S."/>
            <person name="Januszkiewicz K."/>
            <person name="Wedrychowicz H."/>
        </authorList>
    </citation>
    <scope>NUCLEOTIDE SEQUENCE [LARGE SCALE GENOMIC DNA]</scope>
    <source>
        <strain evidence="2 3">DSM 19436</strain>
    </source>
</reference>